<accession>A0A0F9TA49</accession>
<dbReference type="NCBIfam" id="TIGR02228">
    <property type="entry name" value="sigpep_I_arch"/>
    <property type="match status" value="1"/>
</dbReference>
<sequence length="152" mass="17521">MKDLLIKISRLILEMFGEVVVDEYKPTVDIPSPRDIVPNENIAYNKAKKTITIKGIRGDIWLTTVSDTNSMDPVMDYGHTCILTSDFNHEDLVIGSVVVYWNGERDIIHRITDIGDDDEGRFYILKGDNNSQPDNYIVRDWHIHWLLLGVIY</sequence>
<dbReference type="CDD" id="cd06462">
    <property type="entry name" value="Peptidase_S24_S26"/>
    <property type="match status" value="1"/>
</dbReference>
<dbReference type="GO" id="GO:0016020">
    <property type="term" value="C:membrane"/>
    <property type="evidence" value="ECO:0007669"/>
    <property type="project" value="InterPro"/>
</dbReference>
<proteinExistence type="predicted"/>
<dbReference type="InterPro" id="IPR001733">
    <property type="entry name" value="Peptidase_S26B"/>
</dbReference>
<dbReference type="EMBL" id="LAZR01000375">
    <property type="protein sequence ID" value="KKN71802.1"/>
    <property type="molecule type" value="Genomic_DNA"/>
</dbReference>
<dbReference type="AlphaFoldDB" id="A0A0F9TA49"/>
<name>A0A0F9TA49_9ZZZZ</name>
<reference evidence="1" key="1">
    <citation type="journal article" date="2015" name="Nature">
        <title>Complex archaea that bridge the gap between prokaryotes and eukaryotes.</title>
        <authorList>
            <person name="Spang A."/>
            <person name="Saw J.H."/>
            <person name="Jorgensen S.L."/>
            <person name="Zaremba-Niedzwiedzka K."/>
            <person name="Martijn J."/>
            <person name="Lind A.E."/>
            <person name="van Eijk R."/>
            <person name="Schleper C."/>
            <person name="Guy L."/>
            <person name="Ettema T.J."/>
        </authorList>
    </citation>
    <scope>NUCLEOTIDE SEQUENCE</scope>
</reference>
<evidence type="ECO:0000313" key="1">
    <source>
        <dbReference type="EMBL" id="KKN71802.1"/>
    </source>
</evidence>
<comment type="caution">
    <text evidence="1">The sequence shown here is derived from an EMBL/GenBank/DDBJ whole genome shotgun (WGS) entry which is preliminary data.</text>
</comment>
<dbReference type="GO" id="GO:0006465">
    <property type="term" value="P:signal peptide processing"/>
    <property type="evidence" value="ECO:0007669"/>
    <property type="project" value="InterPro"/>
</dbReference>
<protein>
    <recommendedName>
        <fullName evidence="2">Peptidase S24/S26A/S26B/S26C domain-containing protein</fullName>
    </recommendedName>
</protein>
<evidence type="ECO:0008006" key="2">
    <source>
        <dbReference type="Google" id="ProtNLM"/>
    </source>
</evidence>
<dbReference type="GO" id="GO:0008233">
    <property type="term" value="F:peptidase activity"/>
    <property type="evidence" value="ECO:0007669"/>
    <property type="project" value="InterPro"/>
</dbReference>
<organism evidence="1">
    <name type="scientific">marine sediment metagenome</name>
    <dbReference type="NCBI Taxonomy" id="412755"/>
    <lineage>
        <taxon>unclassified sequences</taxon>
        <taxon>metagenomes</taxon>
        <taxon>ecological metagenomes</taxon>
    </lineage>
</organism>
<gene>
    <name evidence="1" type="ORF">LCGC14_0416560</name>
</gene>